<name>A0A542EKW1_9ACTN</name>
<dbReference type="EMBL" id="VFMM01000001">
    <property type="protein sequence ID" value="TQJ15980.1"/>
    <property type="molecule type" value="Genomic_DNA"/>
</dbReference>
<comment type="caution">
    <text evidence="3">The sequence shown here is derived from an EMBL/GenBank/DDBJ whole genome shotgun (WGS) entry which is preliminary data.</text>
</comment>
<dbReference type="Gene3D" id="3.40.1620.10">
    <property type="entry name" value="YefM-like domain"/>
    <property type="match status" value="1"/>
</dbReference>
<evidence type="ECO:0000313" key="3">
    <source>
        <dbReference type="EMBL" id="TQJ15980.1"/>
    </source>
</evidence>
<protein>
    <recommendedName>
        <fullName evidence="2">Antitoxin</fullName>
    </recommendedName>
</protein>
<comment type="similarity">
    <text evidence="1 2">Belongs to the phD/YefM antitoxin family.</text>
</comment>
<dbReference type="AlphaFoldDB" id="A0A542EKW1"/>
<dbReference type="NCBIfam" id="TIGR01552">
    <property type="entry name" value="phd_fam"/>
    <property type="match status" value="1"/>
</dbReference>
<dbReference type="Pfam" id="PF02604">
    <property type="entry name" value="PhdYeFM_antitox"/>
    <property type="match status" value="1"/>
</dbReference>
<sequence>MTTTAPDQWQLQEAKQRFSELIRAVHTNGPQFVTKHGQQVAVVLDIVDYRRMVGVERVEDFKSFLMSAPDMSDLEIERPIDPERPVDFE</sequence>
<evidence type="ECO:0000256" key="1">
    <source>
        <dbReference type="ARBA" id="ARBA00009981"/>
    </source>
</evidence>
<evidence type="ECO:0000256" key="2">
    <source>
        <dbReference type="RuleBase" id="RU362080"/>
    </source>
</evidence>
<gene>
    <name evidence="3" type="ORF">FB475_0065</name>
</gene>
<keyword evidence="4" id="KW-1185">Reference proteome</keyword>
<accession>A0A542EKW1</accession>
<comment type="function">
    <text evidence="2">Antitoxin component of a type II toxin-antitoxin (TA) system.</text>
</comment>
<dbReference type="RefSeq" id="WP_202878216.1">
    <property type="nucleotide sequence ID" value="NZ_BAAAKA010000008.1"/>
</dbReference>
<dbReference type="InterPro" id="IPR036165">
    <property type="entry name" value="YefM-like_sf"/>
</dbReference>
<evidence type="ECO:0000313" key="4">
    <source>
        <dbReference type="Proteomes" id="UP000316298"/>
    </source>
</evidence>
<dbReference type="SUPFAM" id="SSF143120">
    <property type="entry name" value="YefM-like"/>
    <property type="match status" value="1"/>
</dbReference>
<organism evidence="3 4">
    <name type="scientific">Kribbella jejuensis</name>
    <dbReference type="NCBI Taxonomy" id="236068"/>
    <lineage>
        <taxon>Bacteria</taxon>
        <taxon>Bacillati</taxon>
        <taxon>Actinomycetota</taxon>
        <taxon>Actinomycetes</taxon>
        <taxon>Propionibacteriales</taxon>
        <taxon>Kribbellaceae</taxon>
        <taxon>Kribbella</taxon>
    </lineage>
</organism>
<reference evidence="3 4" key="1">
    <citation type="submission" date="2019-06" db="EMBL/GenBank/DDBJ databases">
        <title>Sequencing the genomes of 1000 actinobacteria strains.</title>
        <authorList>
            <person name="Klenk H.-P."/>
        </authorList>
    </citation>
    <scope>NUCLEOTIDE SEQUENCE [LARGE SCALE GENOMIC DNA]</scope>
    <source>
        <strain evidence="3 4">DSM 17305</strain>
    </source>
</reference>
<dbReference type="Proteomes" id="UP000316298">
    <property type="component" value="Unassembled WGS sequence"/>
</dbReference>
<proteinExistence type="inferred from homology"/>
<dbReference type="InterPro" id="IPR006442">
    <property type="entry name" value="Antitoxin_Phd/YefM"/>
</dbReference>